<evidence type="ECO:0000313" key="1">
    <source>
        <dbReference type="EMBL" id="CAD7701995.1"/>
    </source>
</evidence>
<reference evidence="1" key="1">
    <citation type="submission" date="2020-12" db="EMBL/GenBank/DDBJ databases">
        <authorList>
            <person name="Iha C."/>
        </authorList>
    </citation>
    <scope>NUCLEOTIDE SEQUENCE</scope>
</reference>
<dbReference type="AlphaFoldDB" id="A0A8S1J7W2"/>
<comment type="caution">
    <text evidence="1">The sequence shown here is derived from an EMBL/GenBank/DDBJ whole genome shotgun (WGS) entry which is preliminary data.</text>
</comment>
<dbReference type="EMBL" id="CAJHUC010001682">
    <property type="protein sequence ID" value="CAD7701995.1"/>
    <property type="molecule type" value="Genomic_DNA"/>
</dbReference>
<name>A0A8S1J7W2_9CHLO</name>
<keyword evidence="2" id="KW-1185">Reference proteome</keyword>
<organism evidence="1 2">
    <name type="scientific">Ostreobium quekettii</name>
    <dbReference type="NCBI Taxonomy" id="121088"/>
    <lineage>
        <taxon>Eukaryota</taxon>
        <taxon>Viridiplantae</taxon>
        <taxon>Chlorophyta</taxon>
        <taxon>core chlorophytes</taxon>
        <taxon>Ulvophyceae</taxon>
        <taxon>TCBD clade</taxon>
        <taxon>Bryopsidales</taxon>
        <taxon>Ostreobineae</taxon>
        <taxon>Ostreobiaceae</taxon>
        <taxon>Ostreobium</taxon>
    </lineage>
</organism>
<gene>
    <name evidence="1" type="ORF">OSTQU699_LOCUS7352</name>
</gene>
<proteinExistence type="predicted"/>
<dbReference type="Proteomes" id="UP000708148">
    <property type="component" value="Unassembled WGS sequence"/>
</dbReference>
<accession>A0A8S1J7W2</accession>
<sequence length="102" mass="11139">MGDCSARWFRSGSLIQTEGLSSACPSGDPADAARPGGARTFGAQHLCSSFGRERRFVSSTKKESCVDISMLGKCVRVPRYMRDRCGAGALKICYKEKEKRVI</sequence>
<protein>
    <submittedName>
        <fullName evidence="1">Uncharacterized protein</fullName>
    </submittedName>
</protein>
<evidence type="ECO:0000313" key="2">
    <source>
        <dbReference type="Proteomes" id="UP000708148"/>
    </source>
</evidence>